<evidence type="ECO:0000256" key="4">
    <source>
        <dbReference type="ARBA" id="ARBA00016891"/>
    </source>
</evidence>
<evidence type="ECO:0000256" key="9">
    <source>
        <dbReference type="ARBA" id="ARBA00049260"/>
    </source>
</evidence>
<dbReference type="GO" id="GO:0004665">
    <property type="term" value="F:prephenate dehydrogenase (NADP+) activity"/>
    <property type="evidence" value="ECO:0007669"/>
    <property type="project" value="InterPro"/>
</dbReference>
<dbReference type="InterPro" id="IPR046826">
    <property type="entry name" value="PDH_N"/>
</dbReference>
<evidence type="ECO:0000313" key="13">
    <source>
        <dbReference type="EMBL" id="SKC54952.1"/>
    </source>
</evidence>
<dbReference type="Pfam" id="PF20463">
    <property type="entry name" value="PDH_C"/>
    <property type="match status" value="1"/>
</dbReference>
<dbReference type="GO" id="GO:0070403">
    <property type="term" value="F:NAD+ binding"/>
    <property type="evidence" value="ECO:0007669"/>
    <property type="project" value="InterPro"/>
</dbReference>
<proteinExistence type="inferred from homology"/>
<feature type="region of interest" description="Disordered" evidence="10">
    <location>
        <begin position="84"/>
        <end position="107"/>
    </location>
</feature>
<dbReference type="Gene3D" id="3.40.50.720">
    <property type="entry name" value="NAD(P)-binding Rossmann-like Domain"/>
    <property type="match status" value="1"/>
</dbReference>
<keyword evidence="7" id="KW-0520">NAD</keyword>
<dbReference type="InterPro" id="IPR002912">
    <property type="entry name" value="ACT_dom"/>
</dbReference>
<dbReference type="GO" id="GO:0008977">
    <property type="term" value="F:prephenate dehydrogenase (NAD+) activity"/>
    <property type="evidence" value="ECO:0007669"/>
    <property type="project" value="UniProtKB-EC"/>
</dbReference>
<organism evidence="13 14">
    <name type="scientific">Okibacterium fritillariae</name>
    <dbReference type="NCBI Taxonomy" id="123320"/>
    <lineage>
        <taxon>Bacteria</taxon>
        <taxon>Bacillati</taxon>
        <taxon>Actinomycetota</taxon>
        <taxon>Actinomycetes</taxon>
        <taxon>Micrococcales</taxon>
        <taxon>Microbacteriaceae</taxon>
        <taxon>Okibacterium</taxon>
    </lineage>
</organism>
<evidence type="ECO:0000256" key="8">
    <source>
        <dbReference type="ARBA" id="ARBA00023141"/>
    </source>
</evidence>
<dbReference type="InterPro" id="IPR045865">
    <property type="entry name" value="ACT-like_dom_sf"/>
</dbReference>
<comment type="pathway">
    <text evidence="1">Amino-acid biosynthesis; L-tyrosine biosynthesis; (4-hydroxyphenyl)pyruvate from prephenate (NAD(+) route): step 1/1.</text>
</comment>
<reference evidence="13 14" key="1">
    <citation type="submission" date="2017-02" db="EMBL/GenBank/DDBJ databases">
        <authorList>
            <person name="Peterson S.W."/>
        </authorList>
    </citation>
    <scope>NUCLEOTIDE SEQUENCE [LARGE SCALE GENOMIC DNA]</scope>
    <source>
        <strain evidence="13 14">VKM Ac-2059</strain>
    </source>
</reference>
<evidence type="ECO:0000256" key="10">
    <source>
        <dbReference type="SAM" id="MobiDB-lite"/>
    </source>
</evidence>
<keyword evidence="5" id="KW-0827">Tyrosine biosynthesis</keyword>
<dbReference type="PANTHER" id="PTHR21363">
    <property type="entry name" value="PREPHENATE DEHYDROGENASE"/>
    <property type="match status" value="1"/>
</dbReference>
<evidence type="ECO:0000256" key="6">
    <source>
        <dbReference type="ARBA" id="ARBA00023002"/>
    </source>
</evidence>
<dbReference type="InterPro" id="IPR008927">
    <property type="entry name" value="6-PGluconate_DH-like_C_sf"/>
</dbReference>
<evidence type="ECO:0000256" key="5">
    <source>
        <dbReference type="ARBA" id="ARBA00022498"/>
    </source>
</evidence>
<dbReference type="SUPFAM" id="SSF51735">
    <property type="entry name" value="NAD(P)-binding Rossmann-fold domains"/>
    <property type="match status" value="1"/>
</dbReference>
<accession>A0A1T5JTW8</accession>
<dbReference type="Gene3D" id="1.10.3660.10">
    <property type="entry name" value="6-phosphogluconate dehydrogenase C-terminal like domain"/>
    <property type="match status" value="1"/>
</dbReference>
<dbReference type="NCBIfam" id="NF005111">
    <property type="entry name" value="PRK06545.2-3"/>
    <property type="match status" value="1"/>
</dbReference>
<dbReference type="NCBIfam" id="NF005112">
    <property type="entry name" value="PRK06545.2-4"/>
    <property type="match status" value="1"/>
</dbReference>
<evidence type="ECO:0000256" key="7">
    <source>
        <dbReference type="ARBA" id="ARBA00023027"/>
    </source>
</evidence>
<evidence type="ECO:0000313" key="14">
    <source>
        <dbReference type="Proteomes" id="UP000190857"/>
    </source>
</evidence>
<dbReference type="EC" id="1.3.1.12" evidence="3"/>
<dbReference type="UniPathway" id="UPA00122">
    <property type="reaction ID" value="UER00961"/>
</dbReference>
<dbReference type="InterPro" id="IPR050812">
    <property type="entry name" value="Preph/Arog_dehydrog"/>
</dbReference>
<dbReference type="InterPro" id="IPR046825">
    <property type="entry name" value="PDH_C"/>
</dbReference>
<dbReference type="Gene3D" id="3.30.70.260">
    <property type="match status" value="1"/>
</dbReference>
<dbReference type="Pfam" id="PF02153">
    <property type="entry name" value="PDH_N"/>
    <property type="match status" value="1"/>
</dbReference>
<dbReference type="PANTHER" id="PTHR21363:SF0">
    <property type="entry name" value="PREPHENATE DEHYDROGENASE [NADP(+)]"/>
    <property type="match status" value="1"/>
</dbReference>
<dbReference type="SUPFAM" id="SSF55021">
    <property type="entry name" value="ACT-like"/>
    <property type="match status" value="1"/>
</dbReference>
<comment type="catalytic activity">
    <reaction evidence="9">
        <text>prephenate + NAD(+) = 3-(4-hydroxyphenyl)pyruvate + CO2 + NADH</text>
        <dbReference type="Rhea" id="RHEA:13869"/>
        <dbReference type="ChEBI" id="CHEBI:16526"/>
        <dbReference type="ChEBI" id="CHEBI:29934"/>
        <dbReference type="ChEBI" id="CHEBI:36242"/>
        <dbReference type="ChEBI" id="CHEBI:57540"/>
        <dbReference type="ChEBI" id="CHEBI:57945"/>
        <dbReference type="EC" id="1.3.1.12"/>
    </reaction>
</comment>
<keyword evidence="8" id="KW-0057">Aromatic amino acid biosynthesis</keyword>
<dbReference type="OrthoDB" id="9802008at2"/>
<dbReference type="AlphaFoldDB" id="A0A1T5JTW8"/>
<dbReference type="PROSITE" id="PS51176">
    <property type="entry name" value="PDH_ADH"/>
    <property type="match status" value="1"/>
</dbReference>
<dbReference type="EMBL" id="FUZP01000001">
    <property type="protein sequence ID" value="SKC54952.1"/>
    <property type="molecule type" value="Genomic_DNA"/>
</dbReference>
<dbReference type="InterPro" id="IPR003099">
    <property type="entry name" value="Prephen_DH"/>
</dbReference>
<dbReference type="GO" id="GO:0006571">
    <property type="term" value="P:tyrosine biosynthetic process"/>
    <property type="evidence" value="ECO:0007669"/>
    <property type="project" value="UniProtKB-UniPathway"/>
</dbReference>
<dbReference type="InterPro" id="IPR036291">
    <property type="entry name" value="NAD(P)-bd_dom_sf"/>
</dbReference>
<dbReference type="Proteomes" id="UP000190857">
    <property type="component" value="Unassembled WGS sequence"/>
</dbReference>
<dbReference type="SUPFAM" id="SSF48179">
    <property type="entry name" value="6-phosphogluconate dehydrogenase C-terminal domain-like"/>
    <property type="match status" value="1"/>
</dbReference>
<dbReference type="STRING" id="123320.SAMN06309945_1877"/>
<evidence type="ECO:0000256" key="3">
    <source>
        <dbReference type="ARBA" id="ARBA00012068"/>
    </source>
</evidence>
<gene>
    <name evidence="13" type="ORF">SAMN06309945_1877</name>
</gene>
<dbReference type="PROSITE" id="PS51671">
    <property type="entry name" value="ACT"/>
    <property type="match status" value="1"/>
</dbReference>
<keyword evidence="6" id="KW-0560">Oxidoreductase</keyword>
<evidence type="ECO:0000259" key="12">
    <source>
        <dbReference type="PROSITE" id="PS51671"/>
    </source>
</evidence>
<evidence type="ECO:0000259" key="11">
    <source>
        <dbReference type="PROSITE" id="PS51176"/>
    </source>
</evidence>
<protein>
    <recommendedName>
        <fullName evidence="4">Prephenate dehydrogenase</fullName>
        <ecNumber evidence="3">1.3.1.12</ecNumber>
    </recommendedName>
</protein>
<name>A0A1T5JTW8_9MICO</name>
<keyword evidence="14" id="KW-1185">Reference proteome</keyword>
<evidence type="ECO:0000256" key="1">
    <source>
        <dbReference type="ARBA" id="ARBA00005067"/>
    </source>
</evidence>
<feature type="domain" description="Prephenate/arogenate dehydrogenase" evidence="11">
    <location>
        <begin position="35"/>
        <end position="338"/>
    </location>
</feature>
<comment type="similarity">
    <text evidence="2">Belongs to the prephenate/arogenate dehydrogenase family.</text>
</comment>
<keyword evidence="8" id="KW-0028">Amino-acid biosynthesis</keyword>
<feature type="domain" description="ACT" evidence="12">
    <location>
        <begin position="346"/>
        <end position="414"/>
    </location>
</feature>
<dbReference type="RefSeq" id="WP_079727842.1">
    <property type="nucleotide sequence ID" value="NZ_FUZP01000001.1"/>
</dbReference>
<sequence>MTDTSSAQARDNATAETGIALVGDGWTKPAGRTRGPVRIVGAGLLGASIGLALRANGVDIELDDASPSQLRLAVDYGAGTAAVTADPGASNGRNADGAETDPSASASAATSEPVAIVVVCVPPDVTADVVERELAAHPEAVVTDVASIKLEPYRTLLSRGVDLTRYIGSHPMAGRERGGAISARADLFYGRPWVICRDHETPTDLLALVEGLALDLGATPIEMTPEEHDRSVGLVSHVPQLVASLLAARLRDAPDAAVRLAGQGLRDTTRIASSAPELWVQILGANAAPVVDVLDAFADDLEQVTEALRHPDAAGSRRRVAETIAAGNSGVARLPGKHGQDRRFDSIVVMVDDTPGQLGRLFTEFGEIGVNIEDLRLEHSPGAQIGLAEISVLPEVTERTIRDLEARGWRIASI</sequence>
<evidence type="ECO:0000256" key="2">
    <source>
        <dbReference type="ARBA" id="ARBA00007964"/>
    </source>
</evidence>